<sequence length="299" mass="31592">MQRRRIAVIGSGGIGGVLAEAAGAAGHEVVLCVRTPFERLVVDAPDGPREVPAEIATDPGAIGPVDWILLTTKVQDVPGTEPWLAALDDGSAPIAVVQNGVAHRESVGALDPRGPVLPALVYVAAERVRPGRVLRRSVATVLVESGELGDRFTALLDGSGLQLSQTADFRTAAWRKMLTNLGANPITALTLRRLDVFGDPDVVQLCAGVLTEAVQVARAEGADLTQQDADRVVANYTHDFPPSNGTSMLYDRLAGLPTEHEHITGALVRAADQHGIEVPLNRALLTLLRALRPSKLPPV</sequence>
<dbReference type="EC" id="1.1.1.169" evidence="4"/>
<dbReference type="Gene3D" id="3.40.50.720">
    <property type="entry name" value="NAD(P)-binding Rossmann-like Domain"/>
    <property type="match status" value="1"/>
</dbReference>
<dbReference type="Proteomes" id="UP000598360">
    <property type="component" value="Unassembled WGS sequence"/>
</dbReference>
<dbReference type="PANTHER" id="PTHR21708">
    <property type="entry name" value="PROBABLE 2-DEHYDROPANTOATE 2-REDUCTASE"/>
    <property type="match status" value="1"/>
</dbReference>
<feature type="domain" description="Ketopantoate reductase N-terminal" evidence="5">
    <location>
        <begin position="6"/>
        <end position="137"/>
    </location>
</feature>
<dbReference type="InterPro" id="IPR013332">
    <property type="entry name" value="KPR_N"/>
</dbReference>
<evidence type="ECO:0000313" key="7">
    <source>
        <dbReference type="EMBL" id="MBE9373025.1"/>
    </source>
</evidence>
<feature type="domain" description="Ketopantoate reductase C-terminal" evidence="6">
    <location>
        <begin position="168"/>
        <end position="291"/>
    </location>
</feature>
<dbReference type="NCBIfam" id="NF005091">
    <property type="entry name" value="PRK06522.2-2"/>
    <property type="match status" value="1"/>
</dbReference>
<comment type="similarity">
    <text evidence="1 4">Belongs to the ketopantoate reductase family.</text>
</comment>
<evidence type="ECO:0000313" key="8">
    <source>
        <dbReference type="Proteomes" id="UP000598360"/>
    </source>
</evidence>
<dbReference type="Gene3D" id="1.10.1040.10">
    <property type="entry name" value="N-(1-d-carboxylethyl)-l-norvaline Dehydrogenase, domain 2"/>
    <property type="match status" value="1"/>
</dbReference>
<name>A0A929FY21_9PSEU</name>
<keyword evidence="4" id="KW-0566">Pantothenate biosynthesis</keyword>
<dbReference type="Pfam" id="PF08546">
    <property type="entry name" value="ApbA_C"/>
    <property type="match status" value="1"/>
</dbReference>
<dbReference type="InterPro" id="IPR036291">
    <property type="entry name" value="NAD(P)-bd_dom_sf"/>
</dbReference>
<dbReference type="GO" id="GO:0008677">
    <property type="term" value="F:2-dehydropantoate 2-reductase activity"/>
    <property type="evidence" value="ECO:0007669"/>
    <property type="project" value="UniProtKB-EC"/>
</dbReference>
<evidence type="ECO:0000256" key="4">
    <source>
        <dbReference type="RuleBase" id="RU362068"/>
    </source>
</evidence>
<gene>
    <name evidence="7" type="ORF">IQ251_01055</name>
</gene>
<dbReference type="SUPFAM" id="SSF48179">
    <property type="entry name" value="6-phosphogluconate dehydrogenase C-terminal domain-like"/>
    <property type="match status" value="1"/>
</dbReference>
<dbReference type="GO" id="GO:0015940">
    <property type="term" value="P:pantothenate biosynthetic process"/>
    <property type="evidence" value="ECO:0007669"/>
    <property type="project" value="UniProtKB-KW"/>
</dbReference>
<dbReference type="AlphaFoldDB" id="A0A929FY21"/>
<dbReference type="EMBL" id="JADEYC010000002">
    <property type="protein sequence ID" value="MBE9373025.1"/>
    <property type="molecule type" value="Genomic_DNA"/>
</dbReference>
<dbReference type="InterPro" id="IPR013328">
    <property type="entry name" value="6PGD_dom2"/>
</dbReference>
<evidence type="ECO:0000256" key="3">
    <source>
        <dbReference type="ARBA" id="ARBA00023002"/>
    </source>
</evidence>
<protein>
    <recommendedName>
        <fullName evidence="4">2-dehydropantoate 2-reductase</fullName>
        <ecNumber evidence="4">1.1.1.169</ecNumber>
    </recommendedName>
    <alternativeName>
        <fullName evidence="4">Ketopantoate reductase</fullName>
    </alternativeName>
</protein>
<comment type="catalytic activity">
    <reaction evidence="4">
        <text>(R)-pantoate + NADP(+) = 2-dehydropantoate + NADPH + H(+)</text>
        <dbReference type="Rhea" id="RHEA:16233"/>
        <dbReference type="ChEBI" id="CHEBI:11561"/>
        <dbReference type="ChEBI" id="CHEBI:15378"/>
        <dbReference type="ChEBI" id="CHEBI:15980"/>
        <dbReference type="ChEBI" id="CHEBI:57783"/>
        <dbReference type="ChEBI" id="CHEBI:58349"/>
        <dbReference type="EC" id="1.1.1.169"/>
    </reaction>
</comment>
<dbReference type="Pfam" id="PF02558">
    <property type="entry name" value="ApbA"/>
    <property type="match status" value="1"/>
</dbReference>
<dbReference type="FunFam" id="1.10.1040.10:FF:000017">
    <property type="entry name" value="2-dehydropantoate 2-reductase"/>
    <property type="match status" value="1"/>
</dbReference>
<keyword evidence="3 4" id="KW-0560">Oxidoreductase</keyword>
<organism evidence="7 8">
    <name type="scientific">Saccharopolyspora montiporae</name>
    <dbReference type="NCBI Taxonomy" id="2781240"/>
    <lineage>
        <taxon>Bacteria</taxon>
        <taxon>Bacillati</taxon>
        <taxon>Actinomycetota</taxon>
        <taxon>Actinomycetes</taxon>
        <taxon>Pseudonocardiales</taxon>
        <taxon>Pseudonocardiaceae</taxon>
        <taxon>Saccharopolyspora</taxon>
    </lineage>
</organism>
<evidence type="ECO:0000259" key="6">
    <source>
        <dbReference type="Pfam" id="PF08546"/>
    </source>
</evidence>
<dbReference type="NCBIfam" id="TIGR00745">
    <property type="entry name" value="apbA_panE"/>
    <property type="match status" value="1"/>
</dbReference>
<comment type="caution">
    <text evidence="7">The sequence shown here is derived from an EMBL/GenBank/DDBJ whole genome shotgun (WGS) entry which is preliminary data.</text>
</comment>
<evidence type="ECO:0000259" key="5">
    <source>
        <dbReference type="Pfam" id="PF02558"/>
    </source>
</evidence>
<keyword evidence="8" id="KW-1185">Reference proteome</keyword>
<comment type="pathway">
    <text evidence="4">Cofactor biosynthesis; (R)-pantothenate biosynthesis; (R)-pantoate from 3-methyl-2-oxobutanoate: step 2/2.</text>
</comment>
<comment type="function">
    <text evidence="4">Catalyzes the NADPH-dependent reduction of ketopantoate into pantoic acid.</text>
</comment>
<accession>A0A929FY21</accession>
<dbReference type="InterPro" id="IPR013752">
    <property type="entry name" value="KPA_reductase"/>
</dbReference>
<evidence type="ECO:0000256" key="2">
    <source>
        <dbReference type="ARBA" id="ARBA00022857"/>
    </source>
</evidence>
<dbReference type="InterPro" id="IPR003710">
    <property type="entry name" value="ApbA"/>
</dbReference>
<proteinExistence type="inferred from homology"/>
<dbReference type="RefSeq" id="WP_193926477.1">
    <property type="nucleotide sequence ID" value="NZ_JADEYC010000002.1"/>
</dbReference>
<keyword evidence="2 4" id="KW-0521">NADP</keyword>
<evidence type="ECO:0000256" key="1">
    <source>
        <dbReference type="ARBA" id="ARBA00007870"/>
    </source>
</evidence>
<dbReference type="InterPro" id="IPR008927">
    <property type="entry name" value="6-PGluconate_DH-like_C_sf"/>
</dbReference>
<dbReference type="InterPro" id="IPR051402">
    <property type="entry name" value="KPR-Related"/>
</dbReference>
<dbReference type="SUPFAM" id="SSF51735">
    <property type="entry name" value="NAD(P)-binding Rossmann-fold domains"/>
    <property type="match status" value="1"/>
</dbReference>
<dbReference type="PANTHER" id="PTHR21708:SF26">
    <property type="entry name" value="2-DEHYDROPANTOATE 2-REDUCTASE"/>
    <property type="match status" value="1"/>
</dbReference>
<reference evidence="7" key="1">
    <citation type="submission" date="2020-10" db="EMBL/GenBank/DDBJ databases">
        <title>Diversity and distribution of actinomycetes associated with coral in the coast of Hainan.</title>
        <authorList>
            <person name="Li F."/>
        </authorList>
    </citation>
    <scope>NUCLEOTIDE SEQUENCE</scope>
    <source>
        <strain evidence="7">HNM0983</strain>
    </source>
</reference>
<dbReference type="GO" id="GO:0005737">
    <property type="term" value="C:cytoplasm"/>
    <property type="evidence" value="ECO:0007669"/>
    <property type="project" value="TreeGrafter"/>
</dbReference>